<evidence type="ECO:0000313" key="2">
    <source>
        <dbReference type="Proteomes" id="UP000625804"/>
    </source>
</evidence>
<dbReference type="InterPro" id="IPR019618">
    <property type="entry name" value="Spore_germination_GerPA"/>
</dbReference>
<gene>
    <name evidence="1" type="ORF">HR057_03980</name>
</gene>
<dbReference type="EMBL" id="JABTTE010000003">
    <property type="protein sequence ID" value="NSL50924.1"/>
    <property type="molecule type" value="Genomic_DNA"/>
</dbReference>
<accession>A0A8J8GCC7</accession>
<dbReference type="Pfam" id="PF10676">
    <property type="entry name" value="gerPA"/>
    <property type="match status" value="1"/>
</dbReference>
<sequence length="164" mass="18185">MKVKLEIGPIQVESIESASGIFISQMNIVKGWHSQEKNNYGFGDFGDQNVIENCISIVSDDDFIDAPMNDNSIIIEKKLKPQNTNTDISLGDIQVETMDTNSSITIGDSLQTGWRSQSKINSGIGDFIGDNLTKNNRIFLYDNDIIDSPVKNVQTASVEKHKTE</sequence>
<reference evidence="1" key="1">
    <citation type="submission" date="2020-06" db="EMBL/GenBank/DDBJ databases">
        <title>A novel thermopfilic bacterium from Erzurum, Turkey.</title>
        <authorList>
            <person name="Adiguzel A."/>
            <person name="Ay H."/>
            <person name="Baltaci M.O."/>
        </authorList>
    </citation>
    <scope>NUCLEOTIDE SEQUENCE</scope>
    <source>
        <strain evidence="1">P2</strain>
    </source>
</reference>
<protein>
    <submittedName>
        <fullName evidence="1">Spore germination protein</fullName>
    </submittedName>
</protein>
<dbReference type="AlphaFoldDB" id="A0A8J8GCC7"/>
<comment type="caution">
    <text evidence="1">The sequence shown here is derived from an EMBL/GenBank/DDBJ whole genome shotgun (WGS) entry which is preliminary data.</text>
</comment>
<proteinExistence type="predicted"/>
<dbReference type="RefSeq" id="WP_173730128.1">
    <property type="nucleotide sequence ID" value="NZ_JABTTE010000003.1"/>
</dbReference>
<organism evidence="1 2">
    <name type="scientific">Calidifontibacillus erzurumensis</name>
    <dbReference type="NCBI Taxonomy" id="2741433"/>
    <lineage>
        <taxon>Bacteria</taxon>
        <taxon>Bacillati</taxon>
        <taxon>Bacillota</taxon>
        <taxon>Bacilli</taxon>
        <taxon>Bacillales</taxon>
        <taxon>Bacillaceae</taxon>
        <taxon>Calidifontibacillus/Schinkia group</taxon>
        <taxon>Calidifontibacillus</taxon>
    </lineage>
</organism>
<name>A0A8J8GCC7_9BACI</name>
<dbReference type="Proteomes" id="UP000625804">
    <property type="component" value="Unassembled WGS sequence"/>
</dbReference>
<evidence type="ECO:0000313" key="1">
    <source>
        <dbReference type="EMBL" id="NSL50924.1"/>
    </source>
</evidence>
<keyword evidence="2" id="KW-1185">Reference proteome</keyword>